<name>A0A6F8Y5F9_9ACTN</name>
<keyword evidence="2 3" id="KW-0067">ATP-binding</keyword>
<evidence type="ECO:0000256" key="2">
    <source>
        <dbReference type="ARBA" id="ARBA00022840"/>
    </source>
</evidence>
<reference evidence="6 7" key="2">
    <citation type="submission" date="2020-03" db="EMBL/GenBank/DDBJ databases">
        <authorList>
            <person name="Ichikawa N."/>
            <person name="Kimura A."/>
            <person name="Kitahashi Y."/>
            <person name="Uohara A."/>
        </authorList>
    </citation>
    <scope>NUCLEOTIDE SEQUENCE [LARGE SCALE GENOMIC DNA]</scope>
    <source>
        <strain evidence="6 7">NBRC 107702</strain>
    </source>
</reference>
<evidence type="ECO:0000256" key="3">
    <source>
        <dbReference type="PROSITE-ProRule" id="PRU00289"/>
    </source>
</evidence>
<dbReference type="InterPro" id="IPR002543">
    <property type="entry name" value="FtsK_dom"/>
</dbReference>
<feature type="region of interest" description="Disordered" evidence="4">
    <location>
        <begin position="489"/>
        <end position="524"/>
    </location>
</feature>
<dbReference type="GO" id="GO:0051301">
    <property type="term" value="P:cell division"/>
    <property type="evidence" value="ECO:0007669"/>
    <property type="project" value="UniProtKB-KW"/>
</dbReference>
<keyword evidence="6" id="KW-0132">Cell division</keyword>
<keyword evidence="6" id="KW-0131">Cell cycle</keyword>
<evidence type="ECO:0000256" key="4">
    <source>
        <dbReference type="SAM" id="MobiDB-lite"/>
    </source>
</evidence>
<reference evidence="6 7" key="1">
    <citation type="submission" date="2020-03" db="EMBL/GenBank/DDBJ databases">
        <title>Whole genome shotgun sequence of Phytohabitans flavus NBRC 107702.</title>
        <authorList>
            <person name="Komaki H."/>
            <person name="Tamura T."/>
        </authorList>
    </citation>
    <scope>NUCLEOTIDE SEQUENCE [LARGE SCALE GENOMIC DNA]</scope>
    <source>
        <strain evidence="6 7">NBRC 107702</strain>
    </source>
</reference>
<feature type="binding site" evidence="3">
    <location>
        <begin position="261"/>
        <end position="268"/>
    </location>
    <ligand>
        <name>ATP</name>
        <dbReference type="ChEBI" id="CHEBI:30616"/>
    </ligand>
</feature>
<dbReference type="Gene3D" id="3.40.50.300">
    <property type="entry name" value="P-loop containing nucleotide triphosphate hydrolases"/>
    <property type="match status" value="1"/>
</dbReference>
<proteinExistence type="predicted"/>
<dbReference type="Proteomes" id="UP000502508">
    <property type="component" value="Chromosome"/>
</dbReference>
<protein>
    <submittedName>
        <fullName evidence="6">Hypothetical cell division FtsK/SpoIIIE protein</fullName>
    </submittedName>
</protein>
<accession>A0A6F8Y5F9</accession>
<dbReference type="GO" id="GO:0005524">
    <property type="term" value="F:ATP binding"/>
    <property type="evidence" value="ECO:0007669"/>
    <property type="project" value="UniProtKB-UniRule"/>
</dbReference>
<evidence type="ECO:0000313" key="6">
    <source>
        <dbReference type="EMBL" id="BCB81325.1"/>
    </source>
</evidence>
<dbReference type="PANTHER" id="PTHR22683:SF41">
    <property type="entry name" value="DNA TRANSLOCASE FTSK"/>
    <property type="match status" value="1"/>
</dbReference>
<sequence>MVMKTPLVNFRRMSVPTPWWVVLTLAVPLLLFRLCRLVVRNRRLLPEVAAVVVLVWAWAEYGWAPLLLGASLAAGLVGLWLWRWPESCRRWLVLPMLSRWRRLWAYWRQWDEAMTLCGLVKTYDGGRKVPTLLSVRCTYATDEVRLRMPRGQNPEIYHKAGSNLAYSFGSRHCRVFSGRRTSPPIRDGRWAWLLRLVDRVRFRDRPRHVWLVFIRRDPLTQVVSPLPVQARPDFTALPLGLREDLEVYTLRLLATHLLIAGATRMGKGSVIWSLVRSLATAITSGLVRVWALDPKGGMELSIGRPLFARYCDDDWPAMADLLDRAVAKMRERQARLRGKVRVHTPTVDDPLIVIVIDEIAALVAYLPDSELRGRINASLALLLSQGAGLGVLVVAAVQDPRKEVLSLRDLFPTRIALGLTDRAQVDLVLGDGARDRGALADQIPLTSKGVGYVLLDGQPEPARVRFSYISDDLIRDMAATFPAPAEPQSVTVHTYRPSPRPASGPLLPSKLRAALESTQDGEAA</sequence>
<dbReference type="GO" id="GO:0003677">
    <property type="term" value="F:DNA binding"/>
    <property type="evidence" value="ECO:0007669"/>
    <property type="project" value="InterPro"/>
</dbReference>
<dbReference type="Pfam" id="PF01580">
    <property type="entry name" value="FtsK_SpoIIIE"/>
    <property type="match status" value="1"/>
</dbReference>
<dbReference type="InterPro" id="IPR050206">
    <property type="entry name" value="FtsK/SpoIIIE/SftA"/>
</dbReference>
<evidence type="ECO:0000259" key="5">
    <source>
        <dbReference type="PROSITE" id="PS50901"/>
    </source>
</evidence>
<dbReference type="SUPFAM" id="SSF52540">
    <property type="entry name" value="P-loop containing nucleoside triphosphate hydrolases"/>
    <property type="match status" value="1"/>
</dbReference>
<evidence type="ECO:0000256" key="1">
    <source>
        <dbReference type="ARBA" id="ARBA00022741"/>
    </source>
</evidence>
<keyword evidence="1 3" id="KW-0547">Nucleotide-binding</keyword>
<organism evidence="6 7">
    <name type="scientific">Phytohabitans flavus</name>
    <dbReference type="NCBI Taxonomy" id="1076124"/>
    <lineage>
        <taxon>Bacteria</taxon>
        <taxon>Bacillati</taxon>
        <taxon>Actinomycetota</taxon>
        <taxon>Actinomycetes</taxon>
        <taxon>Micromonosporales</taxon>
        <taxon>Micromonosporaceae</taxon>
    </lineage>
</organism>
<keyword evidence="7" id="KW-1185">Reference proteome</keyword>
<dbReference type="EMBL" id="AP022870">
    <property type="protein sequence ID" value="BCB81325.1"/>
    <property type="molecule type" value="Genomic_DNA"/>
</dbReference>
<dbReference type="KEGG" id="pfla:Pflav_077350"/>
<feature type="domain" description="FtsK" evidence="5">
    <location>
        <begin position="236"/>
        <end position="426"/>
    </location>
</feature>
<dbReference type="PANTHER" id="PTHR22683">
    <property type="entry name" value="SPORULATION PROTEIN RELATED"/>
    <property type="match status" value="1"/>
</dbReference>
<dbReference type="InterPro" id="IPR027417">
    <property type="entry name" value="P-loop_NTPase"/>
</dbReference>
<evidence type="ECO:0000313" key="7">
    <source>
        <dbReference type="Proteomes" id="UP000502508"/>
    </source>
</evidence>
<gene>
    <name evidence="6" type="ORF">Pflav_077350</name>
</gene>
<dbReference type="PROSITE" id="PS50901">
    <property type="entry name" value="FTSK"/>
    <property type="match status" value="1"/>
</dbReference>
<dbReference type="AlphaFoldDB" id="A0A6F8Y5F9"/>